<dbReference type="OrthoDB" id="3357911at2759"/>
<evidence type="ECO:0000256" key="1">
    <source>
        <dbReference type="SAM" id="Phobius"/>
    </source>
</evidence>
<keyword evidence="1" id="KW-0472">Membrane</keyword>
<dbReference type="RefSeq" id="XP_025362401.1">
    <property type="nucleotide sequence ID" value="XM_025506154.1"/>
</dbReference>
<gene>
    <name evidence="2" type="ORF">BDZ90DRAFT_232176</name>
</gene>
<dbReference type="EMBL" id="KZ819667">
    <property type="protein sequence ID" value="PWN27789.1"/>
    <property type="molecule type" value="Genomic_DNA"/>
</dbReference>
<feature type="transmembrane region" description="Helical" evidence="1">
    <location>
        <begin position="65"/>
        <end position="84"/>
    </location>
</feature>
<keyword evidence="1" id="KW-0812">Transmembrane</keyword>
<proteinExistence type="predicted"/>
<reference evidence="2 3" key="1">
    <citation type="journal article" date="2018" name="Mol. Biol. Evol.">
        <title>Broad Genomic Sampling Reveals a Smut Pathogenic Ancestry of the Fungal Clade Ustilaginomycotina.</title>
        <authorList>
            <person name="Kijpornyongpan T."/>
            <person name="Mondo S.J."/>
            <person name="Barry K."/>
            <person name="Sandor L."/>
            <person name="Lee J."/>
            <person name="Lipzen A."/>
            <person name="Pangilinan J."/>
            <person name="LaButti K."/>
            <person name="Hainaut M."/>
            <person name="Henrissat B."/>
            <person name="Grigoriev I.V."/>
            <person name="Spatafora J.W."/>
            <person name="Aime M.C."/>
        </authorList>
    </citation>
    <scope>NUCLEOTIDE SEQUENCE [LARGE SCALE GENOMIC DNA]</scope>
    <source>
        <strain evidence="2 3">MCA 5214</strain>
    </source>
</reference>
<evidence type="ECO:0000313" key="2">
    <source>
        <dbReference type="EMBL" id="PWN27789.1"/>
    </source>
</evidence>
<dbReference type="Proteomes" id="UP000245884">
    <property type="component" value="Unassembled WGS sequence"/>
</dbReference>
<organism evidence="2 3">
    <name type="scientific">Jaminaea rosea</name>
    <dbReference type="NCBI Taxonomy" id="1569628"/>
    <lineage>
        <taxon>Eukaryota</taxon>
        <taxon>Fungi</taxon>
        <taxon>Dikarya</taxon>
        <taxon>Basidiomycota</taxon>
        <taxon>Ustilaginomycotina</taxon>
        <taxon>Exobasidiomycetes</taxon>
        <taxon>Microstromatales</taxon>
        <taxon>Microstromatales incertae sedis</taxon>
        <taxon>Jaminaea</taxon>
    </lineage>
</organism>
<evidence type="ECO:0000313" key="3">
    <source>
        <dbReference type="Proteomes" id="UP000245884"/>
    </source>
</evidence>
<dbReference type="AlphaFoldDB" id="A0A316UR49"/>
<feature type="transmembrane region" description="Helical" evidence="1">
    <location>
        <begin position="104"/>
        <end position="128"/>
    </location>
</feature>
<name>A0A316UR49_9BASI</name>
<accession>A0A316UR49</accession>
<keyword evidence="1" id="KW-1133">Transmembrane helix</keyword>
<sequence length="258" mass="28369">MARGPFPPQLVELPLLGAVLGFTAAMMGISGADIYDFQDIRSHMRYSRFNGFVNLEDNGILQVDLLMLIAGAIGFLTALIGLFLAARQFGKRRGEYSGKGTGAWLIMGLLLLAESGLWAGTAAAYTAFTVTRKFSFSRGPNYSEPFNLAQQAYLRSIFQQLTTGVTGPLTVLTLPGATGIDGAYLGEWGTVYNIDQANALPNRYLDYSNKWKAATAISWFALGSTFLVMVVHFALPFVWKWLGLLRQPKHQKGYYNEV</sequence>
<dbReference type="GeneID" id="37027977"/>
<feature type="transmembrane region" description="Helical" evidence="1">
    <location>
        <begin position="217"/>
        <end position="239"/>
    </location>
</feature>
<keyword evidence="3" id="KW-1185">Reference proteome</keyword>
<protein>
    <submittedName>
        <fullName evidence="2">Uncharacterized protein</fullName>
    </submittedName>
</protein>
<feature type="transmembrane region" description="Helical" evidence="1">
    <location>
        <begin position="15"/>
        <end position="35"/>
    </location>
</feature>